<evidence type="ECO:0000259" key="4">
    <source>
        <dbReference type="Pfam" id="PF13377"/>
    </source>
</evidence>
<sequence>MSGEEIDLLVSTVSTYEEEVAAYRRLAASQKVDAVVLHSPSLHDERAELLLDLKIPFVLHGRTNIGKPLAWLDIDNTGALERATSHLLDMGHRRIALLNGVKGRTFSEHREIGYLAALSARGVPFDSALMGNSVFTDEVAFRLTQSMLELRPRPTAFLAGSMMTALGVFRAIRQAGLELGTDVSMIAHDDVFPYLNADNMYPTMSTTRSSIRQAGVRIAELIVQLLAGKPAEDIHELWPVELVLRQSSGPPRL</sequence>
<dbReference type="SUPFAM" id="SSF53822">
    <property type="entry name" value="Periplasmic binding protein-like I"/>
    <property type="match status" value="1"/>
</dbReference>
<reference evidence="5 6" key="1">
    <citation type="submission" date="2018-12" db="EMBL/GenBank/DDBJ databases">
        <authorList>
            <person name="Criscuolo A."/>
        </authorList>
    </citation>
    <scope>NUCLEOTIDE SEQUENCE [LARGE SCALE GENOMIC DNA]</scope>
    <source>
        <strain evidence="5">ACIP1116281</strain>
    </source>
</reference>
<keyword evidence="6" id="KW-1185">Reference proteome</keyword>
<dbReference type="AlphaFoldDB" id="A0A447IGB1"/>
<dbReference type="InterPro" id="IPR028082">
    <property type="entry name" value="Peripla_BP_I"/>
</dbReference>
<dbReference type="InterPro" id="IPR046335">
    <property type="entry name" value="LacI/GalR-like_sensor"/>
</dbReference>
<protein>
    <submittedName>
        <fullName evidence="5">HTH-type transcriptional regulator RafR</fullName>
    </submittedName>
</protein>
<feature type="domain" description="Transcriptional regulator LacI/GalR-like sensor" evidence="4">
    <location>
        <begin position="85"/>
        <end position="248"/>
    </location>
</feature>
<evidence type="ECO:0000256" key="1">
    <source>
        <dbReference type="ARBA" id="ARBA00023015"/>
    </source>
</evidence>
<dbReference type="GO" id="GO:0003700">
    <property type="term" value="F:DNA-binding transcription factor activity"/>
    <property type="evidence" value="ECO:0007669"/>
    <property type="project" value="TreeGrafter"/>
</dbReference>
<evidence type="ECO:0000256" key="3">
    <source>
        <dbReference type="ARBA" id="ARBA00023163"/>
    </source>
</evidence>
<dbReference type="GO" id="GO:0000976">
    <property type="term" value="F:transcription cis-regulatory region binding"/>
    <property type="evidence" value="ECO:0007669"/>
    <property type="project" value="TreeGrafter"/>
</dbReference>
<dbReference type="PANTHER" id="PTHR30146">
    <property type="entry name" value="LACI-RELATED TRANSCRIPTIONAL REPRESSOR"/>
    <property type="match status" value="1"/>
</dbReference>
<dbReference type="Pfam" id="PF13377">
    <property type="entry name" value="Peripla_BP_3"/>
    <property type="match status" value="1"/>
</dbReference>
<gene>
    <name evidence="5" type="primary">rafR_3</name>
    <name evidence="5" type="ORF">DEVEQU_03683</name>
</gene>
<dbReference type="Gene3D" id="3.40.50.2300">
    <property type="match status" value="2"/>
</dbReference>
<dbReference type="PANTHER" id="PTHR30146:SF109">
    <property type="entry name" value="HTH-TYPE TRANSCRIPTIONAL REGULATOR GALS"/>
    <property type="match status" value="1"/>
</dbReference>
<keyword evidence="1" id="KW-0805">Transcription regulation</keyword>
<organism evidence="5 6">
    <name type="scientific">Devosia equisanguinis</name>
    <dbReference type="NCBI Taxonomy" id="2490941"/>
    <lineage>
        <taxon>Bacteria</taxon>
        <taxon>Pseudomonadati</taxon>
        <taxon>Pseudomonadota</taxon>
        <taxon>Alphaproteobacteria</taxon>
        <taxon>Hyphomicrobiales</taxon>
        <taxon>Devosiaceae</taxon>
        <taxon>Devosia</taxon>
    </lineage>
</organism>
<evidence type="ECO:0000313" key="6">
    <source>
        <dbReference type="Proteomes" id="UP000268844"/>
    </source>
</evidence>
<name>A0A447IGB1_9HYPH</name>
<dbReference type="EMBL" id="UZWD01000050">
    <property type="protein sequence ID" value="VDS06519.1"/>
    <property type="molecule type" value="Genomic_DNA"/>
</dbReference>
<keyword evidence="3" id="KW-0804">Transcription</keyword>
<evidence type="ECO:0000313" key="5">
    <source>
        <dbReference type="EMBL" id="VDS06519.1"/>
    </source>
</evidence>
<evidence type="ECO:0000256" key="2">
    <source>
        <dbReference type="ARBA" id="ARBA00023125"/>
    </source>
</evidence>
<keyword evidence="2" id="KW-0238">DNA-binding</keyword>
<accession>A0A447IGB1</accession>
<dbReference type="CDD" id="cd20010">
    <property type="entry name" value="PBP1_AglR-like"/>
    <property type="match status" value="1"/>
</dbReference>
<proteinExistence type="predicted"/>
<dbReference type="Proteomes" id="UP000268844">
    <property type="component" value="Unassembled WGS sequence"/>
</dbReference>